<dbReference type="Proteomes" id="UP001595593">
    <property type="component" value="Unassembled WGS sequence"/>
</dbReference>
<sequence>MTDRRSFLTTASLGAAFGAIGLGRAAAAQTRDQGTAGRAPDSLPRNSGDQGRWRPTHRLGLGGQPLSNGFGKVVSDTQAIATVEAAWNAGIRLYDTSPWYTLGRGERRMGTVLSSKPRDEFQIATKIGRILEPDAGLDLRRVANWADAPAFRHRFDYTADGTRRSVEDSLQRLGLGRIDIVFVHDLSPGTSDIGDWREQFEIARQGAFPALERMKREGMIKAWGLGVNDPEPILAALEAAEPDIFLAATQYSLIDHDRAMDGIVPAIQKAGASIMVGAPLNGGFLAGKERFNYGQNIPEAILEKRRRMLRVARNHGVDLRVAALQFLDASPVVSCSVPGASHPEQPVQNVEAFRAAIPAQFWSELREEGLIHERAAVPA</sequence>
<dbReference type="PANTHER" id="PTHR42686">
    <property type="entry name" value="GH17980P-RELATED"/>
    <property type="match status" value="1"/>
</dbReference>
<dbReference type="InterPro" id="IPR036812">
    <property type="entry name" value="NAD(P)_OxRdtase_dom_sf"/>
</dbReference>
<dbReference type="PROSITE" id="PS51318">
    <property type="entry name" value="TAT"/>
    <property type="match status" value="1"/>
</dbReference>
<dbReference type="InterPro" id="IPR023210">
    <property type="entry name" value="NADP_OxRdtase_dom"/>
</dbReference>
<keyword evidence="4" id="KW-1185">Reference proteome</keyword>
<feature type="domain" description="NADP-dependent oxidoreductase" evidence="2">
    <location>
        <begin position="58"/>
        <end position="367"/>
    </location>
</feature>
<name>A0ABV7G024_9PROT</name>
<dbReference type="RefSeq" id="WP_379597120.1">
    <property type="nucleotide sequence ID" value="NZ_JBHRTN010000012.1"/>
</dbReference>
<evidence type="ECO:0000313" key="4">
    <source>
        <dbReference type="Proteomes" id="UP001595593"/>
    </source>
</evidence>
<dbReference type="SUPFAM" id="SSF51430">
    <property type="entry name" value="NAD(P)-linked oxidoreductase"/>
    <property type="match status" value="1"/>
</dbReference>
<evidence type="ECO:0000259" key="2">
    <source>
        <dbReference type="Pfam" id="PF00248"/>
    </source>
</evidence>
<reference evidence="4" key="1">
    <citation type="journal article" date="2019" name="Int. J. Syst. Evol. Microbiol.">
        <title>The Global Catalogue of Microorganisms (GCM) 10K type strain sequencing project: providing services to taxonomists for standard genome sequencing and annotation.</title>
        <authorList>
            <consortium name="The Broad Institute Genomics Platform"/>
            <consortium name="The Broad Institute Genome Sequencing Center for Infectious Disease"/>
            <person name="Wu L."/>
            <person name="Ma J."/>
        </authorList>
    </citation>
    <scope>NUCLEOTIDE SEQUENCE [LARGE SCALE GENOMIC DNA]</scope>
    <source>
        <strain evidence="4">KCTC 52094</strain>
    </source>
</reference>
<evidence type="ECO:0000256" key="1">
    <source>
        <dbReference type="SAM" id="MobiDB-lite"/>
    </source>
</evidence>
<evidence type="ECO:0000313" key="3">
    <source>
        <dbReference type="EMBL" id="MFC3126034.1"/>
    </source>
</evidence>
<comment type="caution">
    <text evidence="3">The sequence shown here is derived from an EMBL/GenBank/DDBJ whole genome shotgun (WGS) entry which is preliminary data.</text>
</comment>
<dbReference type="Pfam" id="PF00248">
    <property type="entry name" value="Aldo_ket_red"/>
    <property type="match status" value="1"/>
</dbReference>
<gene>
    <name evidence="3" type="ORF">ACFOD4_13275</name>
</gene>
<dbReference type="PANTHER" id="PTHR42686:SF1">
    <property type="entry name" value="GH17980P-RELATED"/>
    <property type="match status" value="1"/>
</dbReference>
<dbReference type="InterPro" id="IPR020471">
    <property type="entry name" value="AKR"/>
</dbReference>
<protein>
    <submittedName>
        <fullName evidence="3">Aldo/keto reductase</fullName>
    </submittedName>
</protein>
<dbReference type="CDD" id="cd19152">
    <property type="entry name" value="AKR_AKR15A"/>
    <property type="match status" value="1"/>
</dbReference>
<organism evidence="3 4">
    <name type="scientific">Teichococcus globiformis</name>
    <dbReference type="NCBI Taxonomy" id="2307229"/>
    <lineage>
        <taxon>Bacteria</taxon>
        <taxon>Pseudomonadati</taxon>
        <taxon>Pseudomonadota</taxon>
        <taxon>Alphaproteobacteria</taxon>
        <taxon>Acetobacterales</taxon>
        <taxon>Roseomonadaceae</taxon>
        <taxon>Roseomonas</taxon>
    </lineage>
</organism>
<dbReference type="EMBL" id="JBHRTN010000012">
    <property type="protein sequence ID" value="MFC3126034.1"/>
    <property type="molecule type" value="Genomic_DNA"/>
</dbReference>
<proteinExistence type="predicted"/>
<dbReference type="InterPro" id="IPR006311">
    <property type="entry name" value="TAT_signal"/>
</dbReference>
<accession>A0ABV7G024</accession>
<feature type="region of interest" description="Disordered" evidence="1">
    <location>
        <begin position="28"/>
        <end position="55"/>
    </location>
</feature>
<dbReference type="Gene3D" id="3.20.20.100">
    <property type="entry name" value="NADP-dependent oxidoreductase domain"/>
    <property type="match status" value="1"/>
</dbReference>